<accession>A0A2R5EQB2</accession>
<dbReference type="InterPro" id="IPR013325">
    <property type="entry name" value="RNA_pol_sigma_r2"/>
</dbReference>
<dbReference type="CDD" id="cd06171">
    <property type="entry name" value="Sigma70_r4"/>
    <property type="match status" value="1"/>
</dbReference>
<name>A0A2R5EQB2_9BACL</name>
<dbReference type="InterPro" id="IPR014284">
    <property type="entry name" value="RNA_pol_sigma-70_dom"/>
</dbReference>
<dbReference type="InterPro" id="IPR039425">
    <property type="entry name" value="RNA_pol_sigma-70-like"/>
</dbReference>
<dbReference type="SUPFAM" id="SSF88946">
    <property type="entry name" value="Sigma2 domain of RNA polymerase sigma factors"/>
    <property type="match status" value="1"/>
</dbReference>
<keyword evidence="5" id="KW-0804">Transcription</keyword>
<evidence type="ECO:0000259" key="7">
    <source>
        <dbReference type="Pfam" id="PF08281"/>
    </source>
</evidence>
<dbReference type="InterPro" id="IPR007627">
    <property type="entry name" value="RNA_pol_sigma70_r2"/>
</dbReference>
<sequence>MTSGNAFEEAVKPLLRELRQYCVYLTGSTWDGEDLLQETVALAFRYYKRRGEIKEIRPFLMKVARNKRIDGYRKRRIRETSGDLALEEGRRDSCYFEIKGWIEWLAAKLPANQLKVWLLADYFGYTMNEIAQGLGYTMSAVRSLLFRAREKLRSCRSGSDIEPGEINADTQRGTSARHVSLNGMKILIERWANGIMKDDPQDLLLKAARTGS</sequence>
<evidence type="ECO:0000256" key="3">
    <source>
        <dbReference type="ARBA" id="ARBA00023082"/>
    </source>
</evidence>
<dbReference type="SUPFAM" id="SSF88659">
    <property type="entry name" value="Sigma3 and sigma4 domains of RNA polymerase sigma factors"/>
    <property type="match status" value="1"/>
</dbReference>
<dbReference type="EMBL" id="BDQX01000171">
    <property type="protein sequence ID" value="GBG08896.1"/>
    <property type="molecule type" value="Genomic_DNA"/>
</dbReference>
<keyword evidence="9" id="KW-1185">Reference proteome</keyword>
<keyword evidence="3" id="KW-0731">Sigma factor</keyword>
<feature type="domain" description="RNA polymerase sigma-70 region 2" evidence="6">
    <location>
        <begin position="12"/>
        <end position="76"/>
    </location>
</feature>
<dbReference type="Pfam" id="PF04542">
    <property type="entry name" value="Sigma70_r2"/>
    <property type="match status" value="1"/>
</dbReference>
<evidence type="ECO:0000256" key="4">
    <source>
        <dbReference type="ARBA" id="ARBA00023125"/>
    </source>
</evidence>
<dbReference type="Gene3D" id="1.10.10.10">
    <property type="entry name" value="Winged helix-like DNA-binding domain superfamily/Winged helix DNA-binding domain"/>
    <property type="match status" value="1"/>
</dbReference>
<evidence type="ECO:0000313" key="9">
    <source>
        <dbReference type="Proteomes" id="UP000245202"/>
    </source>
</evidence>
<dbReference type="GO" id="GO:0016987">
    <property type="term" value="F:sigma factor activity"/>
    <property type="evidence" value="ECO:0007669"/>
    <property type="project" value="UniProtKB-KW"/>
</dbReference>
<dbReference type="Pfam" id="PF08281">
    <property type="entry name" value="Sigma70_r4_2"/>
    <property type="match status" value="1"/>
</dbReference>
<proteinExistence type="inferred from homology"/>
<protein>
    <recommendedName>
        <fullName evidence="10">RNA polymerase sigma factor</fullName>
    </recommendedName>
</protein>
<keyword evidence="4" id="KW-0238">DNA-binding</keyword>
<evidence type="ECO:0000256" key="5">
    <source>
        <dbReference type="ARBA" id="ARBA00023163"/>
    </source>
</evidence>
<keyword evidence="2" id="KW-0805">Transcription regulation</keyword>
<comment type="caution">
    <text evidence="8">The sequence shown here is derived from an EMBL/GenBank/DDBJ whole genome shotgun (WGS) entry which is preliminary data.</text>
</comment>
<dbReference type="PANTHER" id="PTHR43133:SF8">
    <property type="entry name" value="RNA POLYMERASE SIGMA FACTOR HI_1459-RELATED"/>
    <property type="match status" value="1"/>
</dbReference>
<dbReference type="AlphaFoldDB" id="A0A2R5EQB2"/>
<dbReference type="InterPro" id="IPR013324">
    <property type="entry name" value="RNA_pol_sigma_r3/r4-like"/>
</dbReference>
<comment type="similarity">
    <text evidence="1">Belongs to the sigma-70 factor family. ECF subfamily.</text>
</comment>
<dbReference type="GO" id="GO:0006352">
    <property type="term" value="P:DNA-templated transcription initiation"/>
    <property type="evidence" value="ECO:0007669"/>
    <property type="project" value="InterPro"/>
</dbReference>
<dbReference type="InterPro" id="IPR013249">
    <property type="entry name" value="RNA_pol_sigma70_r4_t2"/>
</dbReference>
<organism evidence="8 9">
    <name type="scientific">Paenibacillus agaridevorans</name>
    <dbReference type="NCBI Taxonomy" id="171404"/>
    <lineage>
        <taxon>Bacteria</taxon>
        <taxon>Bacillati</taxon>
        <taxon>Bacillota</taxon>
        <taxon>Bacilli</taxon>
        <taxon>Bacillales</taxon>
        <taxon>Paenibacillaceae</taxon>
        <taxon>Paenibacillus</taxon>
    </lineage>
</organism>
<evidence type="ECO:0000256" key="1">
    <source>
        <dbReference type="ARBA" id="ARBA00010641"/>
    </source>
</evidence>
<evidence type="ECO:0000256" key="2">
    <source>
        <dbReference type="ARBA" id="ARBA00023015"/>
    </source>
</evidence>
<dbReference type="NCBIfam" id="TIGR02937">
    <property type="entry name" value="sigma70-ECF"/>
    <property type="match status" value="1"/>
</dbReference>
<feature type="domain" description="RNA polymerase sigma factor 70 region 4 type 2" evidence="7">
    <location>
        <begin position="107"/>
        <end position="152"/>
    </location>
</feature>
<evidence type="ECO:0008006" key="10">
    <source>
        <dbReference type="Google" id="ProtNLM"/>
    </source>
</evidence>
<reference evidence="8 9" key="1">
    <citation type="submission" date="2017-08" db="EMBL/GenBank/DDBJ databases">
        <title>Substantial Increase in Enzyme Production by Combined Drug-Resistance Mutations in Paenibacillus agaridevorans.</title>
        <authorList>
            <person name="Tanaka Y."/>
            <person name="Funane K."/>
            <person name="Hosaka T."/>
            <person name="Shiwa Y."/>
            <person name="Fujita N."/>
            <person name="Miyazaki T."/>
            <person name="Yoshikawa H."/>
            <person name="Murakami K."/>
            <person name="Kasahara K."/>
            <person name="Inaoka T."/>
            <person name="Hiraga Y."/>
            <person name="Ochi K."/>
        </authorList>
    </citation>
    <scope>NUCLEOTIDE SEQUENCE [LARGE SCALE GENOMIC DNA]</scope>
    <source>
        <strain evidence="8 9">T-3040</strain>
    </source>
</reference>
<dbReference type="InterPro" id="IPR036388">
    <property type="entry name" value="WH-like_DNA-bd_sf"/>
</dbReference>
<dbReference type="Gene3D" id="1.10.1740.10">
    <property type="match status" value="1"/>
</dbReference>
<dbReference type="PANTHER" id="PTHR43133">
    <property type="entry name" value="RNA POLYMERASE ECF-TYPE SIGMA FACTO"/>
    <property type="match status" value="1"/>
</dbReference>
<evidence type="ECO:0000259" key="6">
    <source>
        <dbReference type="Pfam" id="PF04542"/>
    </source>
</evidence>
<dbReference type="GO" id="GO:0003677">
    <property type="term" value="F:DNA binding"/>
    <property type="evidence" value="ECO:0007669"/>
    <property type="project" value="UniProtKB-KW"/>
</dbReference>
<dbReference type="RefSeq" id="WP_108993712.1">
    <property type="nucleotide sequence ID" value="NZ_BDQX01000171.1"/>
</dbReference>
<gene>
    <name evidence="8" type="ORF">PAT3040_03509</name>
</gene>
<evidence type="ECO:0000313" key="8">
    <source>
        <dbReference type="EMBL" id="GBG08896.1"/>
    </source>
</evidence>
<dbReference type="Proteomes" id="UP000245202">
    <property type="component" value="Unassembled WGS sequence"/>
</dbReference>